<proteinExistence type="predicted"/>
<feature type="transmembrane region" description="Helical" evidence="1">
    <location>
        <begin position="67"/>
        <end position="86"/>
    </location>
</feature>
<dbReference type="STRING" id="1193682.BJP25_08980"/>
<keyword evidence="1" id="KW-0472">Membrane</keyword>
<name>A0A1Q9LST7_9PSEU</name>
<keyword evidence="3" id="KW-1185">Reference proteome</keyword>
<protein>
    <submittedName>
        <fullName evidence="2">Uncharacterized protein</fullName>
    </submittedName>
</protein>
<keyword evidence="1" id="KW-1133">Transmembrane helix</keyword>
<feature type="transmembrane region" description="Helical" evidence="1">
    <location>
        <begin position="33"/>
        <end position="55"/>
    </location>
</feature>
<dbReference type="EMBL" id="MKQR01000005">
    <property type="protein sequence ID" value="OLR95070.1"/>
    <property type="molecule type" value="Genomic_DNA"/>
</dbReference>
<evidence type="ECO:0000313" key="2">
    <source>
        <dbReference type="EMBL" id="OLR95070.1"/>
    </source>
</evidence>
<dbReference type="Proteomes" id="UP000186040">
    <property type="component" value="Unassembled WGS sequence"/>
</dbReference>
<evidence type="ECO:0000313" key="3">
    <source>
        <dbReference type="Proteomes" id="UP000186040"/>
    </source>
</evidence>
<gene>
    <name evidence="2" type="ORF">BJP25_08980</name>
</gene>
<sequence>MLGGDRGQVIPGWVCNRSRVGVDVLGMRGRGKVVGLTVLAAVVVGAAQAVVTNYATVEVPEFFKDQWRVWLVLAVLVLLVVIGALVQGGGGGAVEQPVIPRLSVLAPQSLRPPVGGVEMLRGRESSWQN</sequence>
<dbReference type="AlphaFoldDB" id="A0A1Q9LST7"/>
<keyword evidence="1" id="KW-0812">Transmembrane</keyword>
<organism evidence="2 3">
    <name type="scientific">Actinokineospora bangkokensis</name>
    <dbReference type="NCBI Taxonomy" id="1193682"/>
    <lineage>
        <taxon>Bacteria</taxon>
        <taxon>Bacillati</taxon>
        <taxon>Actinomycetota</taxon>
        <taxon>Actinomycetes</taxon>
        <taxon>Pseudonocardiales</taxon>
        <taxon>Pseudonocardiaceae</taxon>
        <taxon>Actinokineospora</taxon>
    </lineage>
</organism>
<comment type="caution">
    <text evidence="2">The sequence shown here is derived from an EMBL/GenBank/DDBJ whole genome shotgun (WGS) entry which is preliminary data.</text>
</comment>
<reference evidence="2 3" key="1">
    <citation type="submission" date="2016-10" db="EMBL/GenBank/DDBJ databases">
        <title>The Draft Genome Sequence of Actinokineospora bangkokensis 44EHWT reveals the biosynthetic pathway of antifungal compounds Thailandins with unusual extender unit butylmalonyl-CoA.</title>
        <authorList>
            <person name="Greule A."/>
            <person name="Intra B."/>
            <person name="Flemming S."/>
            <person name="Rommel M.G."/>
            <person name="Panbangred W."/>
            <person name="Bechthold A."/>
        </authorList>
    </citation>
    <scope>NUCLEOTIDE SEQUENCE [LARGE SCALE GENOMIC DNA]</scope>
    <source>
        <strain evidence="2 3">44EHW</strain>
    </source>
</reference>
<evidence type="ECO:0000256" key="1">
    <source>
        <dbReference type="SAM" id="Phobius"/>
    </source>
</evidence>
<accession>A0A1Q9LST7</accession>